<keyword evidence="1" id="KW-0175">Coiled coil</keyword>
<evidence type="ECO:0000313" key="3">
    <source>
        <dbReference type="EMBL" id="KAJ0196265.1"/>
    </source>
</evidence>
<comment type="caution">
    <text evidence="3">The sequence shown here is derived from an EMBL/GenBank/DDBJ whole genome shotgun (WGS) entry which is preliminary data.</text>
</comment>
<dbReference type="AlphaFoldDB" id="A0A9R1UYD3"/>
<reference evidence="3 4" key="1">
    <citation type="journal article" date="2017" name="Nat. Commun.">
        <title>Genome assembly with in vitro proximity ligation data and whole-genome triplication in lettuce.</title>
        <authorList>
            <person name="Reyes-Chin-Wo S."/>
            <person name="Wang Z."/>
            <person name="Yang X."/>
            <person name="Kozik A."/>
            <person name="Arikit S."/>
            <person name="Song C."/>
            <person name="Xia L."/>
            <person name="Froenicke L."/>
            <person name="Lavelle D.O."/>
            <person name="Truco M.J."/>
            <person name="Xia R."/>
            <person name="Zhu S."/>
            <person name="Xu C."/>
            <person name="Xu H."/>
            <person name="Xu X."/>
            <person name="Cox K."/>
            <person name="Korf I."/>
            <person name="Meyers B.C."/>
            <person name="Michelmore R.W."/>
        </authorList>
    </citation>
    <scope>NUCLEOTIDE SEQUENCE [LARGE SCALE GENOMIC DNA]</scope>
    <source>
        <strain evidence="4">cv. Salinas</strain>
        <tissue evidence="3">Seedlings</tissue>
    </source>
</reference>
<feature type="coiled-coil region" evidence="1">
    <location>
        <begin position="19"/>
        <end position="46"/>
    </location>
</feature>
<gene>
    <name evidence="3" type="ORF">LSAT_V11C700380890</name>
</gene>
<dbReference type="Proteomes" id="UP000235145">
    <property type="component" value="Unassembled WGS sequence"/>
</dbReference>
<evidence type="ECO:0000256" key="1">
    <source>
        <dbReference type="SAM" id="Coils"/>
    </source>
</evidence>
<feature type="compositionally biased region" description="Basic and acidic residues" evidence="2">
    <location>
        <begin position="60"/>
        <end position="75"/>
    </location>
</feature>
<keyword evidence="4" id="KW-1185">Reference proteome</keyword>
<protein>
    <recommendedName>
        <fullName evidence="5">Retrotransposon gag domain-containing protein</fullName>
    </recommendedName>
</protein>
<evidence type="ECO:0008006" key="5">
    <source>
        <dbReference type="Google" id="ProtNLM"/>
    </source>
</evidence>
<evidence type="ECO:0000313" key="4">
    <source>
        <dbReference type="Proteomes" id="UP000235145"/>
    </source>
</evidence>
<name>A0A9R1UYD3_LACSA</name>
<accession>A0A9R1UYD3</accession>
<evidence type="ECO:0000256" key="2">
    <source>
        <dbReference type="SAM" id="MobiDB-lite"/>
    </source>
</evidence>
<proteinExistence type="predicted"/>
<feature type="region of interest" description="Disordered" evidence="2">
    <location>
        <begin position="60"/>
        <end position="95"/>
    </location>
</feature>
<dbReference type="EMBL" id="NBSK02000007">
    <property type="protein sequence ID" value="KAJ0196265.1"/>
    <property type="molecule type" value="Genomic_DNA"/>
</dbReference>
<sequence>MNKLVSEQMALGPSNTQRIEEVKVNLEGMKNNIEELQQQLSSQFTTLTAKMTEEYGKLRRSFENRGKSPIRDESGYHSGNRPSPPPKNGQGGSNWHFRKLNMPLFDGTNPDAWILRAERYFQFYGLQEKEKIEAAVLVALEGDTLLWYQWEHRRRPIRDWEDLKTVVLRQFNQ</sequence>
<organism evidence="3 4">
    <name type="scientific">Lactuca sativa</name>
    <name type="common">Garden lettuce</name>
    <dbReference type="NCBI Taxonomy" id="4236"/>
    <lineage>
        <taxon>Eukaryota</taxon>
        <taxon>Viridiplantae</taxon>
        <taxon>Streptophyta</taxon>
        <taxon>Embryophyta</taxon>
        <taxon>Tracheophyta</taxon>
        <taxon>Spermatophyta</taxon>
        <taxon>Magnoliopsida</taxon>
        <taxon>eudicotyledons</taxon>
        <taxon>Gunneridae</taxon>
        <taxon>Pentapetalae</taxon>
        <taxon>asterids</taxon>
        <taxon>campanulids</taxon>
        <taxon>Asterales</taxon>
        <taxon>Asteraceae</taxon>
        <taxon>Cichorioideae</taxon>
        <taxon>Cichorieae</taxon>
        <taxon>Lactucinae</taxon>
        <taxon>Lactuca</taxon>
    </lineage>
</organism>